<gene>
    <name evidence="1" type="ORF">HanXRQr2_Chr17g0812721</name>
</gene>
<evidence type="ECO:0000313" key="2">
    <source>
        <dbReference type="Proteomes" id="UP000215914"/>
    </source>
</evidence>
<dbReference type="Gramene" id="mRNA:HanXRQr2_Chr17g0812721">
    <property type="protein sequence ID" value="CDS:HanXRQr2_Chr17g0812721.1"/>
    <property type="gene ID" value="HanXRQr2_Chr17g0812721"/>
</dbReference>
<organism evidence="1 2">
    <name type="scientific">Helianthus annuus</name>
    <name type="common">Common sunflower</name>
    <dbReference type="NCBI Taxonomy" id="4232"/>
    <lineage>
        <taxon>Eukaryota</taxon>
        <taxon>Viridiplantae</taxon>
        <taxon>Streptophyta</taxon>
        <taxon>Embryophyta</taxon>
        <taxon>Tracheophyta</taxon>
        <taxon>Spermatophyta</taxon>
        <taxon>Magnoliopsida</taxon>
        <taxon>eudicotyledons</taxon>
        <taxon>Gunneridae</taxon>
        <taxon>Pentapetalae</taxon>
        <taxon>asterids</taxon>
        <taxon>campanulids</taxon>
        <taxon>Asterales</taxon>
        <taxon>Asteraceae</taxon>
        <taxon>Asteroideae</taxon>
        <taxon>Heliantheae alliance</taxon>
        <taxon>Heliantheae</taxon>
        <taxon>Helianthus</taxon>
    </lineage>
</organism>
<sequence length="71" mass="7629">MEMDLLAVPTVVDTEGVVAVMEAVVAEVDLTAETMVEAVVMVAPTVVVEDTDVIYKMEDTEVIHKIKLGPV</sequence>
<dbReference type="AlphaFoldDB" id="A0A9K3DLP3"/>
<protein>
    <submittedName>
        <fullName evidence="1">Uncharacterized protein</fullName>
    </submittedName>
</protein>
<keyword evidence="2" id="KW-1185">Reference proteome</keyword>
<evidence type="ECO:0000313" key="1">
    <source>
        <dbReference type="EMBL" id="KAF5756276.1"/>
    </source>
</evidence>
<proteinExistence type="predicted"/>
<reference evidence="1" key="2">
    <citation type="submission" date="2020-06" db="EMBL/GenBank/DDBJ databases">
        <title>Helianthus annuus Genome sequencing and assembly Release 2.</title>
        <authorList>
            <person name="Gouzy J."/>
            <person name="Langlade N."/>
            <person name="Munos S."/>
        </authorList>
    </citation>
    <scope>NUCLEOTIDE SEQUENCE</scope>
    <source>
        <tissue evidence="1">Leaves</tissue>
    </source>
</reference>
<reference evidence="1" key="1">
    <citation type="journal article" date="2017" name="Nature">
        <title>The sunflower genome provides insights into oil metabolism, flowering and Asterid evolution.</title>
        <authorList>
            <person name="Badouin H."/>
            <person name="Gouzy J."/>
            <person name="Grassa C.J."/>
            <person name="Murat F."/>
            <person name="Staton S.E."/>
            <person name="Cottret L."/>
            <person name="Lelandais-Briere C."/>
            <person name="Owens G.L."/>
            <person name="Carrere S."/>
            <person name="Mayjonade B."/>
            <person name="Legrand L."/>
            <person name="Gill N."/>
            <person name="Kane N.C."/>
            <person name="Bowers J.E."/>
            <person name="Hubner S."/>
            <person name="Bellec A."/>
            <person name="Berard A."/>
            <person name="Berges H."/>
            <person name="Blanchet N."/>
            <person name="Boniface M.C."/>
            <person name="Brunel D."/>
            <person name="Catrice O."/>
            <person name="Chaidir N."/>
            <person name="Claudel C."/>
            <person name="Donnadieu C."/>
            <person name="Faraut T."/>
            <person name="Fievet G."/>
            <person name="Helmstetter N."/>
            <person name="King M."/>
            <person name="Knapp S.J."/>
            <person name="Lai Z."/>
            <person name="Le Paslier M.C."/>
            <person name="Lippi Y."/>
            <person name="Lorenzon L."/>
            <person name="Mandel J.R."/>
            <person name="Marage G."/>
            <person name="Marchand G."/>
            <person name="Marquand E."/>
            <person name="Bret-Mestries E."/>
            <person name="Morien E."/>
            <person name="Nambeesan S."/>
            <person name="Nguyen T."/>
            <person name="Pegot-Espagnet P."/>
            <person name="Pouilly N."/>
            <person name="Raftis F."/>
            <person name="Sallet E."/>
            <person name="Schiex T."/>
            <person name="Thomas J."/>
            <person name="Vandecasteele C."/>
            <person name="Vares D."/>
            <person name="Vear F."/>
            <person name="Vautrin S."/>
            <person name="Crespi M."/>
            <person name="Mangin B."/>
            <person name="Burke J.M."/>
            <person name="Salse J."/>
            <person name="Munos S."/>
            <person name="Vincourt P."/>
            <person name="Rieseberg L.H."/>
            <person name="Langlade N.B."/>
        </authorList>
    </citation>
    <scope>NUCLEOTIDE SEQUENCE</scope>
    <source>
        <tissue evidence="1">Leaves</tissue>
    </source>
</reference>
<accession>A0A9K3DLP3</accession>
<comment type="caution">
    <text evidence="1">The sequence shown here is derived from an EMBL/GenBank/DDBJ whole genome shotgun (WGS) entry which is preliminary data.</text>
</comment>
<name>A0A9K3DLP3_HELAN</name>
<dbReference type="Proteomes" id="UP000215914">
    <property type="component" value="Unassembled WGS sequence"/>
</dbReference>
<dbReference type="EMBL" id="MNCJ02000332">
    <property type="protein sequence ID" value="KAF5756276.1"/>
    <property type="molecule type" value="Genomic_DNA"/>
</dbReference>